<dbReference type="SMART" id="SM00342">
    <property type="entry name" value="HTH_ARAC"/>
    <property type="match status" value="1"/>
</dbReference>
<dbReference type="PROSITE" id="PS00041">
    <property type="entry name" value="HTH_ARAC_FAMILY_1"/>
    <property type="match status" value="1"/>
</dbReference>
<keyword evidence="3" id="KW-0804">Transcription</keyword>
<dbReference type="GO" id="GO:0003700">
    <property type="term" value="F:DNA-binding transcription factor activity"/>
    <property type="evidence" value="ECO:0007669"/>
    <property type="project" value="InterPro"/>
</dbReference>
<keyword evidence="6" id="KW-1185">Reference proteome</keyword>
<dbReference type="CDD" id="cd03138">
    <property type="entry name" value="GATase1_AraC_2"/>
    <property type="match status" value="1"/>
</dbReference>
<accession>A0A512BXU3</accession>
<dbReference type="PROSITE" id="PS01124">
    <property type="entry name" value="HTH_ARAC_FAMILY_2"/>
    <property type="match status" value="1"/>
</dbReference>
<dbReference type="EMBL" id="BJYU01000074">
    <property type="protein sequence ID" value="GEO16774.1"/>
    <property type="molecule type" value="Genomic_DNA"/>
</dbReference>
<dbReference type="Pfam" id="PF01965">
    <property type="entry name" value="DJ-1_PfpI"/>
    <property type="match status" value="1"/>
</dbReference>
<dbReference type="InterPro" id="IPR009057">
    <property type="entry name" value="Homeodomain-like_sf"/>
</dbReference>
<name>A0A512BXU3_9HYPH</name>
<dbReference type="SUPFAM" id="SSF46689">
    <property type="entry name" value="Homeodomain-like"/>
    <property type="match status" value="2"/>
</dbReference>
<gene>
    <name evidence="5" type="ORF">MAE02_44700</name>
</gene>
<dbReference type="Pfam" id="PF12833">
    <property type="entry name" value="HTH_18"/>
    <property type="match status" value="1"/>
</dbReference>
<dbReference type="Proteomes" id="UP000321085">
    <property type="component" value="Unassembled WGS sequence"/>
</dbReference>
<evidence type="ECO:0000256" key="1">
    <source>
        <dbReference type="ARBA" id="ARBA00023015"/>
    </source>
</evidence>
<protein>
    <submittedName>
        <fullName evidence="5">AraC family transcriptional regulator</fullName>
    </submittedName>
</protein>
<dbReference type="AlphaFoldDB" id="A0A512BXU3"/>
<dbReference type="GO" id="GO:0043565">
    <property type="term" value="F:sequence-specific DNA binding"/>
    <property type="evidence" value="ECO:0007669"/>
    <property type="project" value="InterPro"/>
</dbReference>
<evidence type="ECO:0000259" key="4">
    <source>
        <dbReference type="PROSITE" id="PS01124"/>
    </source>
</evidence>
<dbReference type="PANTHER" id="PTHR43130">
    <property type="entry name" value="ARAC-FAMILY TRANSCRIPTIONAL REGULATOR"/>
    <property type="match status" value="1"/>
</dbReference>
<dbReference type="Gene3D" id="3.40.50.880">
    <property type="match status" value="1"/>
</dbReference>
<evidence type="ECO:0000256" key="3">
    <source>
        <dbReference type="ARBA" id="ARBA00023163"/>
    </source>
</evidence>
<dbReference type="RefSeq" id="WP_114186023.1">
    <property type="nucleotide sequence ID" value="NZ_BJYU01000074.1"/>
</dbReference>
<dbReference type="SUPFAM" id="SSF52317">
    <property type="entry name" value="Class I glutamine amidotransferase-like"/>
    <property type="match status" value="1"/>
</dbReference>
<organism evidence="5 6">
    <name type="scientific">Microvirga aerophila</name>
    <dbReference type="NCBI Taxonomy" id="670291"/>
    <lineage>
        <taxon>Bacteria</taxon>
        <taxon>Pseudomonadati</taxon>
        <taxon>Pseudomonadota</taxon>
        <taxon>Alphaproteobacteria</taxon>
        <taxon>Hyphomicrobiales</taxon>
        <taxon>Methylobacteriaceae</taxon>
        <taxon>Microvirga</taxon>
    </lineage>
</organism>
<keyword evidence="1" id="KW-0805">Transcription regulation</keyword>
<dbReference type="InterPro" id="IPR002818">
    <property type="entry name" value="DJ-1/PfpI"/>
</dbReference>
<evidence type="ECO:0000313" key="5">
    <source>
        <dbReference type="EMBL" id="GEO16774.1"/>
    </source>
</evidence>
<proteinExistence type="predicted"/>
<dbReference type="InterPro" id="IPR052158">
    <property type="entry name" value="INH-QAR"/>
</dbReference>
<dbReference type="PANTHER" id="PTHR43130:SF3">
    <property type="entry name" value="HTH-TYPE TRANSCRIPTIONAL REGULATOR RV1931C"/>
    <property type="match status" value="1"/>
</dbReference>
<dbReference type="Gene3D" id="1.10.10.60">
    <property type="entry name" value="Homeodomain-like"/>
    <property type="match status" value="1"/>
</dbReference>
<dbReference type="InterPro" id="IPR018062">
    <property type="entry name" value="HTH_AraC-typ_CS"/>
</dbReference>
<dbReference type="OrthoDB" id="9793422at2"/>
<evidence type="ECO:0000313" key="6">
    <source>
        <dbReference type="Proteomes" id="UP000321085"/>
    </source>
</evidence>
<sequence>MRNEPIRVSLTVFPESDPSIFYGIFDTLWAAGRVWNAMTGEPPPNAPLFLPRLVAAKAGPIELVTGVTILAQDAAEDVTATDLVFVPNVMVDSPAALRRLDRGLIEWLCRMYDSGAHVYAACGGSLVLAEAGLLDGREATTHWGYADLFRKAFPEVRLCADRILVQAGPGHRIVSSGGASSWQDLVLYLVAKHVGTQEAIRLSRIFLYQWHRDGQLPYASMIQNVTHNDAVIRNQQAWVASHYERPHIVAEITRRSGLPCRSFARRFKAATGYTSIAYVQALRIEEAKQMLETTEMAVDAIGAEIGYSDPTSFHRLFKRLTAMTPAEYRRKFHLPAFL</sequence>
<keyword evidence="2" id="KW-0238">DNA-binding</keyword>
<evidence type="ECO:0000256" key="2">
    <source>
        <dbReference type="ARBA" id="ARBA00023125"/>
    </source>
</evidence>
<dbReference type="InterPro" id="IPR029062">
    <property type="entry name" value="Class_I_gatase-like"/>
</dbReference>
<feature type="domain" description="HTH araC/xylS-type" evidence="4">
    <location>
        <begin position="233"/>
        <end position="331"/>
    </location>
</feature>
<dbReference type="InterPro" id="IPR018060">
    <property type="entry name" value="HTH_AraC"/>
</dbReference>
<comment type="caution">
    <text evidence="5">The sequence shown here is derived from an EMBL/GenBank/DDBJ whole genome shotgun (WGS) entry which is preliminary data.</text>
</comment>
<reference evidence="5 6" key="1">
    <citation type="submission" date="2019-07" db="EMBL/GenBank/DDBJ databases">
        <title>Whole genome shotgun sequence of Microvirga aerophila NBRC 106136.</title>
        <authorList>
            <person name="Hosoyama A."/>
            <person name="Uohara A."/>
            <person name="Ohji S."/>
            <person name="Ichikawa N."/>
        </authorList>
    </citation>
    <scope>NUCLEOTIDE SEQUENCE [LARGE SCALE GENOMIC DNA]</scope>
    <source>
        <strain evidence="5 6">NBRC 106136</strain>
    </source>
</reference>